<feature type="transmembrane region" description="Helical" evidence="1">
    <location>
        <begin position="138"/>
        <end position="158"/>
    </location>
</feature>
<dbReference type="Pfam" id="PF20349">
    <property type="entry name" value="DUF6644"/>
    <property type="match status" value="1"/>
</dbReference>
<feature type="transmembrane region" description="Helical" evidence="1">
    <location>
        <begin position="93"/>
        <end position="117"/>
    </location>
</feature>
<evidence type="ECO:0000259" key="2">
    <source>
        <dbReference type="Pfam" id="PF20349"/>
    </source>
</evidence>
<keyword evidence="4" id="KW-1185">Reference proteome</keyword>
<proteinExistence type="predicted"/>
<keyword evidence="1" id="KW-1133">Transmembrane helix</keyword>
<name>A0A6B2K4P1_9RHOB</name>
<feature type="transmembrane region" description="Helical" evidence="1">
    <location>
        <begin position="20"/>
        <end position="47"/>
    </location>
</feature>
<keyword evidence="1" id="KW-0472">Membrane</keyword>
<evidence type="ECO:0000313" key="4">
    <source>
        <dbReference type="Proteomes" id="UP000474757"/>
    </source>
</evidence>
<protein>
    <recommendedName>
        <fullName evidence="2">DUF6644 domain-containing protein</fullName>
    </recommendedName>
</protein>
<evidence type="ECO:0000313" key="3">
    <source>
        <dbReference type="EMBL" id="NDV02822.1"/>
    </source>
</evidence>
<comment type="caution">
    <text evidence="3">The sequence shown here is derived from an EMBL/GenBank/DDBJ whole genome shotgun (WGS) entry which is preliminary data.</text>
</comment>
<evidence type="ECO:0000256" key="1">
    <source>
        <dbReference type="SAM" id="Phobius"/>
    </source>
</evidence>
<organism evidence="3 4">
    <name type="scientific">Pseudoroseicyclus tamaricis</name>
    <dbReference type="NCBI Taxonomy" id="2705421"/>
    <lineage>
        <taxon>Bacteria</taxon>
        <taxon>Pseudomonadati</taxon>
        <taxon>Pseudomonadota</taxon>
        <taxon>Alphaproteobacteria</taxon>
        <taxon>Rhodobacterales</taxon>
        <taxon>Paracoccaceae</taxon>
        <taxon>Pseudoroseicyclus</taxon>
    </lineage>
</organism>
<accession>A0A6B2K4P1</accession>
<dbReference type="InterPro" id="IPR046586">
    <property type="entry name" value="DUF6644"/>
</dbReference>
<dbReference type="AlphaFoldDB" id="A0A6B2K4P1"/>
<keyword evidence="1" id="KW-0812">Transmembrane</keyword>
<sequence length="171" mass="18523">MRDFITWLSLSDLSIAIGSAGWAVPLIQCFHIVAVGALTGALLVFNLKIAGLFASEEPLQVVSKRYEGWIWGAIILLALTGGLLIIAEPARELLAFSFWAKMTLLLIGMIIVASFQLRIRRGAGAWGEGTTAPAGARRLAVGSFVIWVCIMVLGRFIAWDTTIWGSWSFAA</sequence>
<dbReference type="RefSeq" id="WP_163896108.1">
    <property type="nucleotide sequence ID" value="NZ_JAAFYS010000004.1"/>
</dbReference>
<feature type="transmembrane region" description="Helical" evidence="1">
    <location>
        <begin position="68"/>
        <end position="87"/>
    </location>
</feature>
<dbReference type="Proteomes" id="UP000474757">
    <property type="component" value="Unassembled WGS sequence"/>
</dbReference>
<gene>
    <name evidence="3" type="ORF">GZA08_17805</name>
</gene>
<feature type="domain" description="DUF6644" evidence="2">
    <location>
        <begin position="23"/>
        <end position="159"/>
    </location>
</feature>
<dbReference type="EMBL" id="JAAGAB010000004">
    <property type="protein sequence ID" value="NDV02822.1"/>
    <property type="molecule type" value="Genomic_DNA"/>
</dbReference>
<reference evidence="3 4" key="1">
    <citation type="submission" date="2020-02" db="EMBL/GenBank/DDBJ databases">
        <title>Pseudoroseicyclus tamarix, sp. nov., isolated from offshore sediment of a Tamarix chinensis forest.</title>
        <authorList>
            <person name="Gai Y."/>
        </authorList>
    </citation>
    <scope>NUCLEOTIDE SEQUENCE [LARGE SCALE GENOMIC DNA]</scope>
    <source>
        <strain evidence="3 4">CLL3-39</strain>
    </source>
</reference>